<dbReference type="KEGG" id="pzh:CX676_02710"/>
<dbReference type="InterPro" id="IPR000873">
    <property type="entry name" value="AMP-dep_synth/lig_dom"/>
</dbReference>
<comment type="catalytic activity">
    <reaction evidence="5">
        <text>3-(methylsulfanyl)propanoate + ATP + CoA = 3-(methylsulfanyl)propanoyl-CoA + AMP + diphosphate</text>
        <dbReference type="Rhea" id="RHEA:43052"/>
        <dbReference type="ChEBI" id="CHEBI:30616"/>
        <dbReference type="ChEBI" id="CHEBI:33019"/>
        <dbReference type="ChEBI" id="CHEBI:49016"/>
        <dbReference type="ChEBI" id="CHEBI:57287"/>
        <dbReference type="ChEBI" id="CHEBI:82815"/>
        <dbReference type="ChEBI" id="CHEBI:456215"/>
        <dbReference type="EC" id="6.2.1.44"/>
    </reaction>
    <physiologicalReaction direction="left-to-right" evidence="5">
        <dbReference type="Rhea" id="RHEA:43053"/>
    </physiologicalReaction>
</comment>
<organism evidence="10 11">
    <name type="scientific">Paracoccus zhejiangensis</name>
    <dbReference type="NCBI Taxonomy" id="1077935"/>
    <lineage>
        <taxon>Bacteria</taxon>
        <taxon>Pseudomonadati</taxon>
        <taxon>Pseudomonadota</taxon>
        <taxon>Alphaproteobacteria</taxon>
        <taxon>Rhodobacterales</taxon>
        <taxon>Paracoccaceae</taxon>
        <taxon>Paracoccus</taxon>
    </lineage>
</organism>
<evidence type="ECO:0000313" key="11">
    <source>
        <dbReference type="Proteomes" id="UP000234530"/>
    </source>
</evidence>
<comment type="similarity">
    <text evidence="1">Belongs to the ATP-dependent AMP-binding enzyme family.</text>
</comment>
<dbReference type="InterPro" id="IPR020845">
    <property type="entry name" value="AMP-binding_CS"/>
</dbReference>
<dbReference type="Pfam" id="PF13193">
    <property type="entry name" value="AMP-binding_C"/>
    <property type="match status" value="1"/>
</dbReference>
<dbReference type="RefSeq" id="WP_101751243.1">
    <property type="nucleotide sequence ID" value="NZ_CP025430.1"/>
</dbReference>
<gene>
    <name evidence="10" type="ORF">CX676_02710</name>
</gene>
<evidence type="ECO:0000256" key="1">
    <source>
        <dbReference type="ARBA" id="ARBA00006432"/>
    </source>
</evidence>
<dbReference type="FunFam" id="3.30.300.30:FF:000008">
    <property type="entry name" value="2,3-dihydroxybenzoate-AMP ligase"/>
    <property type="match status" value="1"/>
</dbReference>
<evidence type="ECO:0000256" key="2">
    <source>
        <dbReference type="ARBA" id="ARBA00022598"/>
    </source>
</evidence>
<evidence type="ECO:0000256" key="5">
    <source>
        <dbReference type="ARBA" id="ARBA00051915"/>
    </source>
</evidence>
<dbReference type="OrthoDB" id="9803968at2"/>
<evidence type="ECO:0000256" key="3">
    <source>
        <dbReference type="ARBA" id="ARBA00022832"/>
    </source>
</evidence>
<sequence>MKGMMMHRPLLISGILDYAAEVHGHATIVSRRVEGDIHRTDYPTMRARVVQLSLALEELGVKPGDRVATLAWNGYRHMELYYAISNIGAICHTINPRLSAEQLGYITNHAGDMLLFSDLTFVPLLEKLKDIFPADMRHVFMTDAAHMPENTLNAFCYEDLLDGQPTTRDWPEFDETTAAGLCYTSGTTGDPKGVLYSHRSSVLHTLQIAASGFLTDMGRDARILPVVPLFHVNAWGLPYLAPMVGADLVFPGPNLDGESLWTLMEEEGVTSSWGVPTIWQGLQGAIDRHGRKPAALRQIVVGGSAAPRSLIERFEQSGVSVNHAWGMTEMSPIGSHGALAWQIADLPFDERMALKSTQGRRAYGVEMKIVGDDGKRQPHDGKAKGELYVRGNNITSGYYENDAATAKVMDAEGWFATGDVASIRGDGYLQLHDRSKDLIKSGGEWISSIDLENIATAHPKVAQAAVVAVPHPKWDERPLLVVVAKSADDLPTLEEIQALMLGSMARWQLPDDIVFVEQLPMTATGKISKLNLRESLADYVHPDLR</sequence>
<keyword evidence="2 10" id="KW-0436">Ligase</keyword>
<dbReference type="Gene3D" id="3.30.300.30">
    <property type="match status" value="1"/>
</dbReference>
<dbReference type="EC" id="6.2.1.44" evidence="6"/>
<evidence type="ECO:0000259" key="8">
    <source>
        <dbReference type="Pfam" id="PF00501"/>
    </source>
</evidence>
<evidence type="ECO:0000259" key="9">
    <source>
        <dbReference type="Pfam" id="PF13193"/>
    </source>
</evidence>
<dbReference type="EMBL" id="CP025430">
    <property type="protein sequence ID" value="AUH63201.1"/>
    <property type="molecule type" value="Genomic_DNA"/>
</dbReference>
<keyword evidence="4" id="KW-0443">Lipid metabolism</keyword>
<evidence type="ECO:0000256" key="7">
    <source>
        <dbReference type="ARBA" id="ARBA00067668"/>
    </source>
</evidence>
<dbReference type="GO" id="GO:0016874">
    <property type="term" value="F:ligase activity"/>
    <property type="evidence" value="ECO:0007669"/>
    <property type="project" value="UniProtKB-KW"/>
</dbReference>
<accession>A0A2H5EV78</accession>
<dbReference type="GO" id="GO:0006631">
    <property type="term" value="P:fatty acid metabolic process"/>
    <property type="evidence" value="ECO:0007669"/>
    <property type="project" value="UniProtKB-KW"/>
</dbReference>
<dbReference type="AlphaFoldDB" id="A0A2H5EV78"/>
<dbReference type="Proteomes" id="UP000234530">
    <property type="component" value="Chromosome"/>
</dbReference>
<dbReference type="Gene3D" id="3.40.50.12780">
    <property type="entry name" value="N-terminal domain of ligase-like"/>
    <property type="match status" value="1"/>
</dbReference>
<dbReference type="PANTHER" id="PTHR43859">
    <property type="entry name" value="ACYL-ACTIVATING ENZYME"/>
    <property type="match status" value="1"/>
</dbReference>
<protein>
    <recommendedName>
        <fullName evidence="7">3-methylmercaptopropionyl-CoA ligase</fullName>
        <ecNumber evidence="6">6.2.1.44</ecNumber>
    </recommendedName>
</protein>
<keyword evidence="3" id="KW-0276">Fatty acid metabolism</keyword>
<name>A0A2H5EV78_9RHOB</name>
<dbReference type="NCBIfam" id="NF004837">
    <property type="entry name" value="PRK06187.1"/>
    <property type="match status" value="1"/>
</dbReference>
<dbReference type="SUPFAM" id="SSF56801">
    <property type="entry name" value="Acetyl-CoA synthetase-like"/>
    <property type="match status" value="1"/>
</dbReference>
<keyword evidence="11" id="KW-1185">Reference proteome</keyword>
<dbReference type="PROSITE" id="PS00455">
    <property type="entry name" value="AMP_BINDING"/>
    <property type="match status" value="1"/>
</dbReference>
<dbReference type="PANTHER" id="PTHR43859:SF4">
    <property type="entry name" value="BUTANOATE--COA LIGASE AAE1-RELATED"/>
    <property type="match status" value="1"/>
</dbReference>
<dbReference type="InterPro" id="IPR025110">
    <property type="entry name" value="AMP-bd_C"/>
</dbReference>
<proteinExistence type="inferred from homology"/>
<evidence type="ECO:0000256" key="6">
    <source>
        <dbReference type="ARBA" id="ARBA00066616"/>
    </source>
</evidence>
<dbReference type="Pfam" id="PF00501">
    <property type="entry name" value="AMP-binding"/>
    <property type="match status" value="1"/>
</dbReference>
<dbReference type="InterPro" id="IPR042099">
    <property type="entry name" value="ANL_N_sf"/>
</dbReference>
<reference evidence="10 11" key="1">
    <citation type="journal article" date="2013" name="Antonie Van Leeuwenhoek">
        <title>Paracoccus zhejiangensis sp. nov., isolated from activated sludge in wastewater-treatment system.</title>
        <authorList>
            <person name="Wu Z.G."/>
            <person name="Zhang D.F."/>
            <person name="Liu Y.L."/>
            <person name="Wang F."/>
            <person name="Jiang X."/>
            <person name="Li C."/>
            <person name="Li S.P."/>
            <person name="Hong Q."/>
            <person name="Li W.J."/>
        </authorList>
    </citation>
    <scope>NUCLEOTIDE SEQUENCE [LARGE SCALE GENOMIC DNA]</scope>
    <source>
        <strain evidence="10 11">J6</strain>
    </source>
</reference>
<dbReference type="CDD" id="cd12119">
    <property type="entry name" value="ttLC_FACS_AlkK_like"/>
    <property type="match status" value="1"/>
</dbReference>
<feature type="domain" description="AMP-binding enzyme C-terminal" evidence="9">
    <location>
        <begin position="451"/>
        <end position="526"/>
    </location>
</feature>
<dbReference type="InterPro" id="IPR045851">
    <property type="entry name" value="AMP-bd_C_sf"/>
</dbReference>
<evidence type="ECO:0000256" key="4">
    <source>
        <dbReference type="ARBA" id="ARBA00023098"/>
    </source>
</evidence>
<evidence type="ECO:0000313" key="10">
    <source>
        <dbReference type="EMBL" id="AUH63201.1"/>
    </source>
</evidence>
<feature type="domain" description="AMP-dependent synthetase/ligase" evidence="8">
    <location>
        <begin position="18"/>
        <end position="399"/>
    </location>
</feature>